<dbReference type="GO" id="GO:0046872">
    <property type="term" value="F:metal ion binding"/>
    <property type="evidence" value="ECO:0007669"/>
    <property type="project" value="UniProtKB-KW"/>
</dbReference>
<name>A0A533Q8A0_9BACT</name>
<feature type="transmembrane region" description="Helical" evidence="13">
    <location>
        <begin position="70"/>
        <end position="91"/>
    </location>
</feature>
<evidence type="ECO:0000313" key="15">
    <source>
        <dbReference type="Proteomes" id="UP000319783"/>
    </source>
</evidence>
<evidence type="ECO:0000256" key="6">
    <source>
        <dbReference type="ARBA" id="ARBA00022538"/>
    </source>
</evidence>
<dbReference type="Pfam" id="PF02386">
    <property type="entry name" value="TrkH"/>
    <property type="match status" value="1"/>
</dbReference>
<evidence type="ECO:0000313" key="14">
    <source>
        <dbReference type="EMBL" id="TLD40845.1"/>
    </source>
</evidence>
<keyword evidence="6" id="KW-0633">Potassium transport</keyword>
<keyword evidence="11 13" id="KW-0472">Membrane</keyword>
<dbReference type="Proteomes" id="UP000319783">
    <property type="component" value="Unassembled WGS sequence"/>
</dbReference>
<protein>
    <submittedName>
        <fullName evidence="14">Potassium uptake protein TrkH</fullName>
    </submittedName>
</protein>
<dbReference type="PANTHER" id="PTHR32024">
    <property type="entry name" value="TRK SYSTEM POTASSIUM UPTAKE PROTEIN TRKG-RELATED"/>
    <property type="match status" value="1"/>
</dbReference>
<comment type="similarity">
    <text evidence="2">Belongs to the TrkH potassium transport family.</text>
</comment>
<keyword evidence="7 13" id="KW-0812">Transmembrane</keyword>
<feature type="binding site" evidence="12">
    <location>
        <position position="112"/>
    </location>
    <ligand>
        <name>K(+)</name>
        <dbReference type="ChEBI" id="CHEBI:29103"/>
    </ligand>
</feature>
<feature type="transmembrane region" description="Helical" evidence="13">
    <location>
        <begin position="275"/>
        <end position="294"/>
    </location>
</feature>
<comment type="caution">
    <text evidence="14">The sequence shown here is derived from an EMBL/GenBank/DDBJ whole genome shotgun (WGS) entry which is preliminary data.</text>
</comment>
<evidence type="ECO:0000256" key="8">
    <source>
        <dbReference type="ARBA" id="ARBA00022958"/>
    </source>
</evidence>
<evidence type="ECO:0000256" key="3">
    <source>
        <dbReference type="ARBA" id="ARBA00022448"/>
    </source>
</evidence>
<accession>A0A533Q8A0</accession>
<feature type="binding site" evidence="12">
    <location>
        <position position="111"/>
    </location>
    <ligand>
        <name>K(+)</name>
        <dbReference type="ChEBI" id="CHEBI:29103"/>
    </ligand>
</feature>
<feature type="transmembrane region" description="Helical" evidence="13">
    <location>
        <begin position="235"/>
        <end position="255"/>
    </location>
</feature>
<sequence>MNIPIVLYTVGNLILMLAGILLVPLGVAMYYKDAAVMWAFVYTIIITGILGGFSKIFLRKKAEAIGIREGIAIVTFSWIVCIFLGALPFWYSGVCTTYCDAVFETTSGFTTTGSTIFKDVEVLPHSILFWRAFTNWLGGMGIIVIFVALLPAMGVTGYQLFSAEVSGPTADKLKPRIGETAKLLWMIYLVITVSMMILLVCGGMPIFDSICQTFTTVSTGGFAIKNTSTAYYNSLYVEIVTAAFMFLCGCSFALYYKCFQKEFKKVFKNSELRFFAGLILTAILFIALILYFNWQKYPNIEVKNRYNDLGNAFRYSFFQVITVCTGTGHVSADFDLWPDTCRFLLILLMFIGACAGSTGGGIKCVRILLLLKSSMRELVRVLRPRMVKHVKINGESVSEEIIMESSVFFVVYLGFFGICSLALMALNTDMITAFSAVATCMANCGPGLAKVGPMANFSDMSYTGKWILSFCMLLGRLEIYSLILLFLPILWKR</sequence>
<reference evidence="14 15" key="1">
    <citation type="submission" date="2019-04" db="EMBL/GenBank/DDBJ databases">
        <title>Genome of a novel bacterium Candidatus Jettenia ecosi reconstructed from metagenome of an anammox bioreactor.</title>
        <authorList>
            <person name="Mardanov A.V."/>
            <person name="Beletsky A.V."/>
            <person name="Ravin N.V."/>
            <person name="Botchkova E.A."/>
            <person name="Litti Y.V."/>
            <person name="Nozhevnikova A.N."/>
        </authorList>
    </citation>
    <scope>NUCLEOTIDE SEQUENCE [LARGE SCALE GENOMIC DNA]</scope>
    <source>
        <strain evidence="14">J2</strain>
    </source>
</reference>
<dbReference type="GO" id="GO:0005886">
    <property type="term" value="C:plasma membrane"/>
    <property type="evidence" value="ECO:0007669"/>
    <property type="project" value="UniProtKB-SubCell"/>
</dbReference>
<dbReference type="PIRSF" id="PIRSF006247">
    <property type="entry name" value="TrkH"/>
    <property type="match status" value="1"/>
</dbReference>
<keyword evidence="10" id="KW-0406">Ion transport</keyword>
<evidence type="ECO:0000256" key="13">
    <source>
        <dbReference type="SAM" id="Phobius"/>
    </source>
</evidence>
<dbReference type="InterPro" id="IPR004772">
    <property type="entry name" value="TrkH"/>
</dbReference>
<feature type="transmembrane region" description="Helical" evidence="13">
    <location>
        <begin position="343"/>
        <end position="371"/>
    </location>
</feature>
<dbReference type="AlphaFoldDB" id="A0A533Q8A0"/>
<evidence type="ECO:0000256" key="5">
    <source>
        <dbReference type="ARBA" id="ARBA00022519"/>
    </source>
</evidence>
<feature type="binding site" evidence="12">
    <location>
        <position position="443"/>
    </location>
    <ligand>
        <name>K(+)</name>
        <dbReference type="ChEBI" id="CHEBI:29103"/>
    </ligand>
</feature>
<comment type="subcellular location">
    <subcellularLocation>
        <location evidence="1">Cell inner membrane</location>
        <topology evidence="1">Multi-pass membrane protein</topology>
    </subcellularLocation>
</comment>
<evidence type="ECO:0000256" key="2">
    <source>
        <dbReference type="ARBA" id="ARBA00009137"/>
    </source>
</evidence>
<keyword evidence="8 12" id="KW-0630">Potassium</keyword>
<feature type="transmembrane region" description="Helical" evidence="13">
    <location>
        <begin position="407"/>
        <end position="426"/>
    </location>
</feature>
<keyword evidence="3" id="KW-0813">Transport</keyword>
<evidence type="ECO:0000256" key="11">
    <source>
        <dbReference type="ARBA" id="ARBA00023136"/>
    </source>
</evidence>
<feature type="transmembrane region" description="Helical" evidence="13">
    <location>
        <begin position="183"/>
        <end position="207"/>
    </location>
</feature>
<organism evidence="14 15">
    <name type="scientific">Candidatus Jettenia ecosi</name>
    <dbReference type="NCBI Taxonomy" id="2494326"/>
    <lineage>
        <taxon>Bacteria</taxon>
        <taxon>Pseudomonadati</taxon>
        <taxon>Planctomycetota</taxon>
        <taxon>Candidatus Brocadiia</taxon>
        <taxon>Candidatus Brocadiales</taxon>
        <taxon>Candidatus Brocadiaceae</taxon>
        <taxon>Candidatus Jettenia</taxon>
    </lineage>
</organism>
<proteinExistence type="inferred from homology"/>
<feature type="binding site" evidence="12">
    <location>
        <position position="220"/>
    </location>
    <ligand>
        <name>K(+)</name>
        <dbReference type="ChEBI" id="CHEBI:29103"/>
    </ligand>
</feature>
<gene>
    <name evidence="14" type="ORF">JETT_2888</name>
</gene>
<dbReference type="GO" id="GO:0015379">
    <property type="term" value="F:potassium:chloride symporter activity"/>
    <property type="evidence" value="ECO:0007669"/>
    <property type="project" value="InterPro"/>
</dbReference>
<feature type="binding site" evidence="12">
    <location>
        <position position="327"/>
    </location>
    <ligand>
        <name>K(+)</name>
        <dbReference type="ChEBI" id="CHEBI:29103"/>
    </ligand>
</feature>
<feature type="transmembrane region" description="Helical" evidence="13">
    <location>
        <begin position="7"/>
        <end position="31"/>
    </location>
</feature>
<keyword evidence="4" id="KW-1003">Cell membrane</keyword>
<keyword evidence="5" id="KW-0997">Cell inner membrane</keyword>
<feature type="transmembrane region" description="Helical" evidence="13">
    <location>
        <begin position="136"/>
        <end position="162"/>
    </location>
</feature>
<evidence type="ECO:0000256" key="12">
    <source>
        <dbReference type="PIRSR" id="PIRSR006247-1"/>
    </source>
</evidence>
<keyword evidence="12" id="KW-0479">Metal-binding</keyword>
<dbReference type="InterPro" id="IPR003445">
    <property type="entry name" value="Cat_transpt"/>
</dbReference>
<keyword evidence="9 13" id="KW-1133">Transmembrane helix</keyword>
<evidence type="ECO:0000256" key="9">
    <source>
        <dbReference type="ARBA" id="ARBA00022989"/>
    </source>
</evidence>
<feature type="transmembrane region" description="Helical" evidence="13">
    <location>
        <begin position="37"/>
        <end position="58"/>
    </location>
</feature>
<evidence type="ECO:0000256" key="7">
    <source>
        <dbReference type="ARBA" id="ARBA00022692"/>
    </source>
</evidence>
<evidence type="ECO:0000256" key="10">
    <source>
        <dbReference type="ARBA" id="ARBA00023065"/>
    </source>
</evidence>
<dbReference type="EMBL" id="SULG01000076">
    <property type="protein sequence ID" value="TLD40845.1"/>
    <property type="molecule type" value="Genomic_DNA"/>
</dbReference>
<evidence type="ECO:0000256" key="4">
    <source>
        <dbReference type="ARBA" id="ARBA00022475"/>
    </source>
</evidence>
<evidence type="ECO:0000256" key="1">
    <source>
        <dbReference type="ARBA" id="ARBA00004429"/>
    </source>
</evidence>
<feature type="transmembrane region" description="Helical" evidence="13">
    <location>
        <begin position="466"/>
        <end position="491"/>
    </location>
</feature>
<dbReference type="PANTHER" id="PTHR32024:SF2">
    <property type="entry name" value="TRK SYSTEM POTASSIUM UPTAKE PROTEIN TRKG-RELATED"/>
    <property type="match status" value="1"/>
</dbReference>